<name>A0A3M0IQ59_HIRRU</name>
<evidence type="ECO:0000313" key="2">
    <source>
        <dbReference type="EMBL" id="RMB90592.1"/>
    </source>
</evidence>
<dbReference type="AlphaFoldDB" id="A0A3M0IQ59"/>
<evidence type="ECO:0000313" key="3">
    <source>
        <dbReference type="EMBL" id="RMC01328.1"/>
    </source>
</evidence>
<proteinExistence type="predicted"/>
<sequence>MAEKANPKSQPGKEQPSPRRRAQVPHARPALEATALSWHARDPATPAAPSAATRSRAPAAGHRPSIPNARDTPGSAGAARSRAGDPEDGEDPSRSRVRVARLTEAGLRQLGGVSSYQRILEWLDGTFASRAEAMAELQGELREELDGCWEPEEHGSSWGGKGL</sequence>
<gene>
    <name evidence="3" type="ORF">DUI87_22117</name>
    <name evidence="2" type="ORF">DUI87_33010</name>
</gene>
<feature type="compositionally biased region" description="Low complexity" evidence="1">
    <location>
        <begin position="43"/>
        <end position="60"/>
    </location>
</feature>
<evidence type="ECO:0000313" key="4">
    <source>
        <dbReference type="Proteomes" id="UP000269221"/>
    </source>
</evidence>
<feature type="region of interest" description="Disordered" evidence="1">
    <location>
        <begin position="1"/>
        <end position="98"/>
    </location>
</feature>
<accession>A0A3M0IQ59</accession>
<dbReference type="Proteomes" id="UP000269221">
    <property type="component" value="Unassembled WGS sequence"/>
</dbReference>
<comment type="caution">
    <text evidence="2">The sequence shown here is derived from an EMBL/GenBank/DDBJ whole genome shotgun (WGS) entry which is preliminary data.</text>
</comment>
<protein>
    <submittedName>
        <fullName evidence="2">Uncharacterized protein</fullName>
    </submittedName>
</protein>
<dbReference type="OrthoDB" id="9221663at2759"/>
<evidence type="ECO:0000256" key="1">
    <source>
        <dbReference type="SAM" id="MobiDB-lite"/>
    </source>
</evidence>
<reference evidence="2 4" key="1">
    <citation type="submission" date="2018-07" db="EMBL/GenBank/DDBJ databases">
        <title>A high quality draft genome assembly of the barn swallow (H. rustica rustica).</title>
        <authorList>
            <person name="Formenti G."/>
            <person name="Chiara M."/>
            <person name="Poveda L."/>
            <person name="Francoijs K.-J."/>
            <person name="Bonisoli-Alquati A."/>
            <person name="Canova L."/>
            <person name="Gianfranceschi L."/>
            <person name="Horner D.S."/>
            <person name="Saino N."/>
        </authorList>
    </citation>
    <scope>NUCLEOTIDE SEQUENCE [LARGE SCALE GENOMIC DNA]</scope>
    <source>
        <strain evidence="2">Chelidonia</strain>
        <tissue evidence="2">Blood</tissue>
    </source>
</reference>
<dbReference type="EMBL" id="QRBI01000247">
    <property type="protein sequence ID" value="RMB90592.1"/>
    <property type="molecule type" value="Genomic_DNA"/>
</dbReference>
<organism evidence="2 4">
    <name type="scientific">Hirundo rustica rustica</name>
    <dbReference type="NCBI Taxonomy" id="333673"/>
    <lineage>
        <taxon>Eukaryota</taxon>
        <taxon>Metazoa</taxon>
        <taxon>Chordata</taxon>
        <taxon>Craniata</taxon>
        <taxon>Vertebrata</taxon>
        <taxon>Euteleostomi</taxon>
        <taxon>Archelosauria</taxon>
        <taxon>Archosauria</taxon>
        <taxon>Dinosauria</taxon>
        <taxon>Saurischia</taxon>
        <taxon>Theropoda</taxon>
        <taxon>Coelurosauria</taxon>
        <taxon>Aves</taxon>
        <taxon>Neognathae</taxon>
        <taxon>Neoaves</taxon>
        <taxon>Telluraves</taxon>
        <taxon>Australaves</taxon>
        <taxon>Passeriformes</taxon>
        <taxon>Sylvioidea</taxon>
        <taxon>Hirundinidae</taxon>
        <taxon>Hirundo</taxon>
    </lineage>
</organism>
<keyword evidence="4" id="KW-1185">Reference proteome</keyword>
<dbReference type="EMBL" id="QRBI01000138">
    <property type="protein sequence ID" value="RMC01328.1"/>
    <property type="molecule type" value="Genomic_DNA"/>
</dbReference>